<organism evidence="2 3">
    <name type="scientific">Streptosporangium oxazolinicum</name>
    <dbReference type="NCBI Taxonomy" id="909287"/>
    <lineage>
        <taxon>Bacteria</taxon>
        <taxon>Bacillati</taxon>
        <taxon>Actinomycetota</taxon>
        <taxon>Actinomycetes</taxon>
        <taxon>Streptosporangiales</taxon>
        <taxon>Streptosporangiaceae</taxon>
        <taxon>Streptosporangium</taxon>
    </lineage>
</organism>
<evidence type="ECO:0000313" key="3">
    <source>
        <dbReference type="Proteomes" id="UP001501251"/>
    </source>
</evidence>
<evidence type="ECO:0000256" key="1">
    <source>
        <dbReference type="SAM" id="MobiDB-lite"/>
    </source>
</evidence>
<feature type="compositionally biased region" description="Basic and acidic residues" evidence="1">
    <location>
        <begin position="35"/>
        <end position="57"/>
    </location>
</feature>
<keyword evidence="3" id="KW-1185">Reference proteome</keyword>
<comment type="caution">
    <text evidence="2">The sequence shown here is derived from an EMBL/GenBank/DDBJ whole genome shotgun (WGS) entry which is preliminary data.</text>
</comment>
<reference evidence="3" key="1">
    <citation type="journal article" date="2019" name="Int. J. Syst. Evol. Microbiol.">
        <title>The Global Catalogue of Microorganisms (GCM) 10K type strain sequencing project: providing services to taxonomists for standard genome sequencing and annotation.</title>
        <authorList>
            <consortium name="The Broad Institute Genomics Platform"/>
            <consortium name="The Broad Institute Genome Sequencing Center for Infectious Disease"/>
            <person name="Wu L."/>
            <person name="Ma J."/>
        </authorList>
    </citation>
    <scope>NUCLEOTIDE SEQUENCE [LARGE SCALE GENOMIC DNA]</scope>
    <source>
        <strain evidence="3">JCM 17388</strain>
    </source>
</reference>
<accession>A0ABP8B332</accession>
<proteinExistence type="predicted"/>
<dbReference type="Proteomes" id="UP001501251">
    <property type="component" value="Unassembled WGS sequence"/>
</dbReference>
<gene>
    <name evidence="2" type="ORF">GCM10022252_44980</name>
</gene>
<name>A0ABP8B332_9ACTN</name>
<evidence type="ECO:0000313" key="2">
    <source>
        <dbReference type="EMBL" id="GAA4196910.1"/>
    </source>
</evidence>
<dbReference type="EMBL" id="BAABAQ010000008">
    <property type="protein sequence ID" value="GAA4196910.1"/>
    <property type="molecule type" value="Genomic_DNA"/>
</dbReference>
<protein>
    <submittedName>
        <fullName evidence="2">Uncharacterized protein</fullName>
    </submittedName>
</protein>
<sequence>MRMLGDAPPSPREQAGAMDPRTVFPERPATADATPTRDHTEENMTEEQRFRPETGGF</sequence>
<feature type="region of interest" description="Disordered" evidence="1">
    <location>
        <begin position="1"/>
        <end position="57"/>
    </location>
</feature>